<dbReference type="InterPro" id="IPR037523">
    <property type="entry name" value="VOC_core"/>
</dbReference>
<feature type="domain" description="VOC" evidence="1">
    <location>
        <begin position="24"/>
        <end position="144"/>
    </location>
</feature>
<gene>
    <name evidence="2" type="ORF">APR42_12950</name>
</gene>
<comment type="caution">
    <text evidence="2">The sequence shown here is derived from an EMBL/GenBank/DDBJ whole genome shotgun (WGS) entry which is preliminary data.</text>
</comment>
<proteinExistence type="predicted"/>
<keyword evidence="3" id="KW-1185">Reference proteome</keyword>
<organism evidence="2 3">
    <name type="scientific">Salegentibacter mishustinae</name>
    <dbReference type="NCBI Taxonomy" id="270918"/>
    <lineage>
        <taxon>Bacteria</taxon>
        <taxon>Pseudomonadati</taxon>
        <taxon>Bacteroidota</taxon>
        <taxon>Flavobacteriia</taxon>
        <taxon>Flavobacteriales</taxon>
        <taxon>Flavobacteriaceae</taxon>
        <taxon>Salegentibacter</taxon>
    </lineage>
</organism>
<reference evidence="2" key="1">
    <citation type="submission" date="2015-10" db="EMBL/GenBank/DDBJ databases">
        <title>Draft genome sequence of Salegentibacter mishustinae KCTC 12263.</title>
        <authorList>
            <person name="Lin W."/>
            <person name="Zheng Q."/>
        </authorList>
    </citation>
    <scope>NUCLEOTIDE SEQUENCE [LARGE SCALE GENOMIC DNA]</scope>
    <source>
        <strain evidence="2">KCTC 12263</strain>
    </source>
</reference>
<dbReference type="OrthoDB" id="192739at2"/>
<dbReference type="Gene3D" id="3.10.180.10">
    <property type="entry name" value="2,3-Dihydroxybiphenyl 1,2-Dioxygenase, domain 1"/>
    <property type="match status" value="1"/>
</dbReference>
<dbReference type="Pfam" id="PF00903">
    <property type="entry name" value="Glyoxalase"/>
    <property type="match status" value="1"/>
</dbReference>
<evidence type="ECO:0000313" key="2">
    <source>
        <dbReference type="EMBL" id="KRG30093.1"/>
    </source>
</evidence>
<accession>A0A0Q9ZAM8</accession>
<protein>
    <submittedName>
        <fullName evidence="2">Glyoxalase</fullName>
    </submittedName>
</protein>
<evidence type="ECO:0000313" key="3">
    <source>
        <dbReference type="Proteomes" id="UP000051643"/>
    </source>
</evidence>
<dbReference type="AlphaFoldDB" id="A0A0Q9ZAM8"/>
<dbReference type="PANTHER" id="PTHR47802:SF1">
    <property type="entry name" value="GLYOXALASE FAMILY PROTEIN, EXPRESSED"/>
    <property type="match status" value="1"/>
</dbReference>
<dbReference type="InterPro" id="IPR029068">
    <property type="entry name" value="Glyas_Bleomycin-R_OHBP_Dase"/>
</dbReference>
<dbReference type="SUPFAM" id="SSF54593">
    <property type="entry name" value="Glyoxalase/Bleomycin resistance protein/Dihydroxybiphenyl dioxygenase"/>
    <property type="match status" value="1"/>
</dbReference>
<dbReference type="InterPro" id="IPR004360">
    <property type="entry name" value="Glyas_Fos-R_dOase_dom"/>
</dbReference>
<dbReference type="PROSITE" id="PS51819">
    <property type="entry name" value="VOC"/>
    <property type="match status" value="1"/>
</dbReference>
<dbReference type="STRING" id="270918.APR42_12950"/>
<dbReference type="PANTHER" id="PTHR47802">
    <property type="entry name" value="GLYOXALASE FAMILY PROTEIN, EXPRESSED"/>
    <property type="match status" value="1"/>
</dbReference>
<evidence type="ECO:0000259" key="1">
    <source>
        <dbReference type="PROSITE" id="PS51819"/>
    </source>
</evidence>
<sequence>MKNRGSAIIILFSAKSAANPFKLRKDHDTIRVKDLKTSVNFYKNILGLEQIDNGGLGDHIKWFQLDNKVQLHLVESDARIEKHKGFHSAFNTANLSEFMDLLRTNNIPFENGKGEKDTFTNRPDGIRQIYFQDPDGYWIEVNDNKV</sequence>
<dbReference type="Proteomes" id="UP000051643">
    <property type="component" value="Unassembled WGS sequence"/>
</dbReference>
<dbReference type="RefSeq" id="WP_057480701.1">
    <property type="nucleotide sequence ID" value="NZ_BMWR01000006.1"/>
</dbReference>
<dbReference type="EMBL" id="LKTP01000002">
    <property type="protein sequence ID" value="KRG30093.1"/>
    <property type="molecule type" value="Genomic_DNA"/>
</dbReference>
<name>A0A0Q9ZAM8_9FLAO</name>